<accession>A0A411MRL2</accession>
<dbReference type="EMBL" id="MK440296">
    <property type="protein sequence ID" value="QBF29321.1"/>
    <property type="molecule type" value="Genomic_DNA"/>
</dbReference>
<evidence type="ECO:0000256" key="1">
    <source>
        <dbReference type="SAM" id="MobiDB-lite"/>
    </source>
</evidence>
<protein>
    <submittedName>
        <fullName evidence="2">ATP synthase subunit b</fullName>
    </submittedName>
</protein>
<evidence type="ECO:0000313" key="2">
    <source>
        <dbReference type="EMBL" id="QBF29321.1"/>
    </source>
</evidence>
<sequence length="133" mass="13987">MRTVREAGAGWSVGRRQRLLAECTVGGTADPAGWPPLSHALNRRPDVRRASPVEPRRCQAPLAVAREAPAIQVRRCRLQAADGAERTAARGGEIGSAPRVSFRGGAFGGQSSHAASHMRTAEIVGLPGLPLHG</sequence>
<proteinExistence type="predicted"/>
<name>A0A411MRL2_STRC2</name>
<organism evidence="2">
    <name type="scientific">Streptomyces achromogenes subsp. streptozoticus</name>
    <dbReference type="NCBI Taxonomy" id="285532"/>
    <lineage>
        <taxon>Bacteria</taxon>
        <taxon>Bacillati</taxon>
        <taxon>Actinomycetota</taxon>
        <taxon>Actinomycetes</taxon>
        <taxon>Kitasatosporales</taxon>
        <taxon>Streptomycetaceae</taxon>
        <taxon>Streptomyces</taxon>
    </lineage>
</organism>
<feature type="compositionally biased region" description="Basic and acidic residues" evidence="1">
    <location>
        <begin position="43"/>
        <end position="54"/>
    </location>
</feature>
<reference evidence="2" key="1">
    <citation type="journal article" date="2019" name="J. Am. Chem. Soc.">
        <title>Two-enzyme pathway links L-arginine to nitric oxide in N-nitroso biosynthesis.</title>
        <authorList>
            <person name="He H."/>
            <person name="Henderson A.C."/>
            <person name="Du Y.L."/>
            <person name="Ryan K.S."/>
        </authorList>
    </citation>
    <scope>NUCLEOTIDE SEQUENCE</scope>
    <source>
        <strain evidence="2">NRRL 3125</strain>
    </source>
</reference>
<feature type="region of interest" description="Disordered" evidence="1">
    <location>
        <begin position="31"/>
        <end position="54"/>
    </location>
</feature>
<dbReference type="AlphaFoldDB" id="A0A411MRL2"/>